<dbReference type="Pfam" id="PF01396">
    <property type="entry name" value="Zn_ribbon_Top1"/>
    <property type="match status" value="1"/>
</dbReference>
<dbReference type="PANTHER" id="PTHR11070">
    <property type="entry name" value="UVRD / RECB / PCRA DNA HELICASE FAMILY MEMBER"/>
    <property type="match status" value="1"/>
</dbReference>
<evidence type="ECO:0000256" key="7">
    <source>
        <dbReference type="ARBA" id="ARBA00034617"/>
    </source>
</evidence>
<dbReference type="PANTHER" id="PTHR11070:SF63">
    <property type="entry name" value="DNA HELICASE IV"/>
    <property type="match status" value="1"/>
</dbReference>
<evidence type="ECO:0000256" key="9">
    <source>
        <dbReference type="ARBA" id="ARBA00048988"/>
    </source>
</evidence>
<comment type="catalytic activity">
    <reaction evidence="9">
        <text>ATP + H2O = ADP + phosphate + H(+)</text>
        <dbReference type="Rhea" id="RHEA:13065"/>
        <dbReference type="ChEBI" id="CHEBI:15377"/>
        <dbReference type="ChEBI" id="CHEBI:15378"/>
        <dbReference type="ChEBI" id="CHEBI:30616"/>
        <dbReference type="ChEBI" id="CHEBI:43474"/>
        <dbReference type="ChEBI" id="CHEBI:456216"/>
        <dbReference type="EC" id="5.6.2.4"/>
    </reaction>
</comment>
<evidence type="ECO:0000256" key="3">
    <source>
        <dbReference type="ARBA" id="ARBA00022801"/>
    </source>
</evidence>
<dbReference type="EMBL" id="RQJX01000004">
    <property type="protein sequence ID" value="RQN09074.1"/>
    <property type="molecule type" value="Genomic_DNA"/>
</dbReference>
<feature type="domain" description="UvrD-like helicase ATP-binding" evidence="11">
    <location>
        <begin position="136"/>
        <end position="598"/>
    </location>
</feature>
<dbReference type="OrthoDB" id="5298826at2"/>
<dbReference type="EC" id="5.6.2.4" evidence="8"/>
<dbReference type="CDD" id="cd18807">
    <property type="entry name" value="SF1_C_UvrD"/>
    <property type="match status" value="1"/>
</dbReference>
<dbReference type="AlphaFoldDB" id="A0A3N6YH17"/>
<evidence type="ECO:0000256" key="8">
    <source>
        <dbReference type="ARBA" id="ARBA00034808"/>
    </source>
</evidence>
<evidence type="ECO:0000259" key="11">
    <source>
        <dbReference type="PROSITE" id="PS51198"/>
    </source>
</evidence>
<dbReference type="InterPro" id="IPR013498">
    <property type="entry name" value="Topo_IA_Znf"/>
</dbReference>
<dbReference type="Pfam" id="PF13361">
    <property type="entry name" value="UvrD_C"/>
    <property type="match status" value="1"/>
</dbReference>
<dbReference type="GO" id="GO:0003677">
    <property type="term" value="F:DNA binding"/>
    <property type="evidence" value="ECO:0007669"/>
    <property type="project" value="InterPro"/>
</dbReference>
<dbReference type="RefSeq" id="WP_124236080.1">
    <property type="nucleotide sequence ID" value="NZ_JBHUFI010000028.1"/>
</dbReference>
<dbReference type="Gene3D" id="1.10.10.160">
    <property type="match status" value="1"/>
</dbReference>
<evidence type="ECO:0000256" key="4">
    <source>
        <dbReference type="ARBA" id="ARBA00022806"/>
    </source>
</evidence>
<comment type="caution">
    <text evidence="12">The sequence shown here is derived from an EMBL/GenBank/DDBJ whole genome shotgun (WGS) entry which is preliminary data.</text>
</comment>
<keyword evidence="3 10" id="KW-0378">Hydrolase</keyword>
<evidence type="ECO:0000313" key="12">
    <source>
        <dbReference type="EMBL" id="RQN09074.1"/>
    </source>
</evidence>
<evidence type="ECO:0000256" key="5">
    <source>
        <dbReference type="ARBA" id="ARBA00022840"/>
    </source>
</evidence>
<proteinExistence type="inferred from homology"/>
<protein>
    <recommendedName>
        <fullName evidence="8">DNA 3'-5' helicase</fullName>
        <ecNumber evidence="8">5.6.2.4</ecNumber>
    </recommendedName>
</protein>
<keyword evidence="4 10" id="KW-0347">Helicase</keyword>
<comment type="catalytic activity">
    <reaction evidence="7">
        <text>Couples ATP hydrolysis with the unwinding of duplex DNA by translocating in the 3'-5' direction.</text>
        <dbReference type="EC" id="5.6.2.4"/>
    </reaction>
</comment>
<dbReference type="InterPro" id="IPR014017">
    <property type="entry name" value="DNA_helicase_UvrD-like_C"/>
</dbReference>
<dbReference type="PROSITE" id="PS51198">
    <property type="entry name" value="UVRD_HELICASE_ATP_BIND"/>
    <property type="match status" value="1"/>
</dbReference>
<dbReference type="GO" id="GO:0043138">
    <property type="term" value="F:3'-5' DNA helicase activity"/>
    <property type="evidence" value="ECO:0007669"/>
    <property type="project" value="UniProtKB-EC"/>
</dbReference>
<dbReference type="Pfam" id="PF00580">
    <property type="entry name" value="UvrD-helicase"/>
    <property type="match status" value="2"/>
</dbReference>
<dbReference type="Gene3D" id="3.40.50.300">
    <property type="entry name" value="P-loop containing nucleotide triphosphate hydrolases"/>
    <property type="match status" value="3"/>
</dbReference>
<dbReference type="Gene3D" id="3.40.91.30">
    <property type="match status" value="1"/>
</dbReference>
<keyword evidence="6" id="KW-0413">Isomerase</keyword>
<dbReference type="GO" id="GO:0006265">
    <property type="term" value="P:DNA topological change"/>
    <property type="evidence" value="ECO:0007669"/>
    <property type="project" value="InterPro"/>
</dbReference>
<evidence type="ECO:0000256" key="10">
    <source>
        <dbReference type="PROSITE-ProRule" id="PRU00560"/>
    </source>
</evidence>
<dbReference type="GO" id="GO:0005829">
    <property type="term" value="C:cytosol"/>
    <property type="evidence" value="ECO:0007669"/>
    <property type="project" value="TreeGrafter"/>
</dbReference>
<evidence type="ECO:0000256" key="6">
    <source>
        <dbReference type="ARBA" id="ARBA00023235"/>
    </source>
</evidence>
<name>A0A3N6YH17_9ACTN</name>
<keyword evidence="2 10" id="KW-0547">Nucleotide-binding</keyword>
<organism evidence="12 13">
    <name type="scientific">Aeromicrobium camelliae</name>
    <dbReference type="NCBI Taxonomy" id="1538144"/>
    <lineage>
        <taxon>Bacteria</taxon>
        <taxon>Bacillati</taxon>
        <taxon>Actinomycetota</taxon>
        <taxon>Actinomycetes</taxon>
        <taxon>Propionibacteriales</taxon>
        <taxon>Nocardioidaceae</taxon>
        <taxon>Aeromicrobium</taxon>
    </lineage>
</organism>
<dbReference type="InterPro" id="IPR014016">
    <property type="entry name" value="UvrD-like_ATP-bd"/>
</dbReference>
<accession>A0A3N6YH17</accession>
<evidence type="ECO:0000256" key="2">
    <source>
        <dbReference type="ARBA" id="ARBA00022741"/>
    </source>
</evidence>
<feature type="binding site" evidence="10">
    <location>
        <begin position="157"/>
        <end position="164"/>
    </location>
    <ligand>
        <name>ATP</name>
        <dbReference type="ChEBI" id="CHEBI:30616"/>
    </ligand>
</feature>
<gene>
    <name evidence="12" type="ORF">EHW97_05130</name>
</gene>
<dbReference type="Proteomes" id="UP000275225">
    <property type="component" value="Unassembled WGS sequence"/>
</dbReference>
<keyword evidence="13" id="KW-1185">Reference proteome</keyword>
<dbReference type="InterPro" id="IPR027417">
    <property type="entry name" value="P-loop_NTPase"/>
</dbReference>
<keyword evidence="5 10" id="KW-0067">ATP-binding</keyword>
<comment type="similarity">
    <text evidence="1">Belongs to the helicase family. UvrD subfamily.</text>
</comment>
<dbReference type="SUPFAM" id="SSF52540">
    <property type="entry name" value="P-loop containing nucleoside triphosphate hydrolases"/>
    <property type="match status" value="1"/>
</dbReference>
<dbReference type="GO" id="GO:0000725">
    <property type="term" value="P:recombinational repair"/>
    <property type="evidence" value="ECO:0007669"/>
    <property type="project" value="TreeGrafter"/>
</dbReference>
<reference evidence="12 13" key="1">
    <citation type="submission" date="2018-11" db="EMBL/GenBank/DDBJ databases">
        <authorList>
            <person name="Li F."/>
        </authorList>
    </citation>
    <scope>NUCLEOTIDE SEQUENCE [LARGE SCALE GENOMIC DNA]</scope>
    <source>
        <strain evidence="12 13">YS17T</strain>
    </source>
</reference>
<evidence type="ECO:0000256" key="1">
    <source>
        <dbReference type="ARBA" id="ARBA00009922"/>
    </source>
</evidence>
<dbReference type="InterPro" id="IPR000212">
    <property type="entry name" value="DNA_helicase_UvrD/REP"/>
</dbReference>
<dbReference type="GO" id="GO:0003916">
    <property type="term" value="F:DNA topoisomerase activity"/>
    <property type="evidence" value="ECO:0007669"/>
    <property type="project" value="InterPro"/>
</dbReference>
<sequence>MEPVVLAVFGALAMAAVVVAIARTRAARLAALVDDAEPSLRELRAWRETVEQGLATAVADGRWVTRDVRLDWEARRPAPSSAALKLTERKEAGAEARDLITFVDHDLRDVIGSTNERILSDELERQRAFFDTIETKPLTDEQASAVATFDNRVQVIAAAGSGKTSVMVARAAYAIRREIVPADRILLLAFNKDAAAELQRRVDERLDAAGIDPSGLGASTFHAFGLNVIGKATGRKPRLAPWLDGGQDVAMVSRIVDELRDRSPDFRFKWDMYRLLFARMADDPAGGEPDAYDYVTRATGFRTFNGETVKSQGERMIADFLFLNGVTYEYERPYVHDVADTEHSQYRPDFYYPDVDVWHEHWALDRNGEPPADFDGYAAGMNWKKSLHDRYGTALIETTWASIIDQSGFQPLAADLRARGITLDWNPDRPIRGATPVKHEDLARLMRSFMAHVKSNSLTREDLGRRLDASPAGIPRYRARVFVDLYWTIHDEWQRRLDEDDAIDFEDMLVRAAEHLEAGDVDMGFDLVLVDEFQDASQARARLARALVAKPHRYLLAVGDDWQSINRFAGADLSVMTSFSEWFGEGPTLRLQKTFRSPQSICDTAGEFVAKNPRQFCKDVTSIHAEYGPPVSLVRVGQPHEVPSAVERVLVDLAARVRSGEIRPGRSGVVEVDVLGRYRFDRDAVPRSTPPELRVRFRTVHSSKGLEADFVVLPNVGSGTYGFPSEVVDDPVLALAMSEADPFPHAEERRLFYVALTRARRHVTLIGVQGRESAFVTELLKDQRLELSPLSTVDLSEPCPDCGAGVLVVRKRRSDAREFLGCSRFPACRFTRSPA</sequence>
<evidence type="ECO:0000313" key="13">
    <source>
        <dbReference type="Proteomes" id="UP000275225"/>
    </source>
</evidence>
<dbReference type="GO" id="GO:0005694">
    <property type="term" value="C:chromosome"/>
    <property type="evidence" value="ECO:0007669"/>
    <property type="project" value="InterPro"/>
</dbReference>
<dbReference type="InterPro" id="IPR013986">
    <property type="entry name" value="DExx_box_DNA_helicase_dom_sf"/>
</dbReference>
<dbReference type="Gene3D" id="3.30.65.10">
    <property type="entry name" value="Bacterial Topoisomerase I, domain 1"/>
    <property type="match status" value="1"/>
</dbReference>
<dbReference type="GO" id="GO:0005524">
    <property type="term" value="F:ATP binding"/>
    <property type="evidence" value="ECO:0007669"/>
    <property type="project" value="UniProtKB-UniRule"/>
</dbReference>
<dbReference type="GO" id="GO:0016887">
    <property type="term" value="F:ATP hydrolysis activity"/>
    <property type="evidence" value="ECO:0007669"/>
    <property type="project" value="RHEA"/>
</dbReference>